<dbReference type="AlphaFoldDB" id="A0A223ECN4"/>
<gene>
    <name evidence="1" type="ORF">BS1321_02940</name>
</gene>
<accession>A0A223ECN4</accession>
<evidence type="ECO:0000313" key="2">
    <source>
        <dbReference type="Proteomes" id="UP000214618"/>
    </source>
</evidence>
<protein>
    <submittedName>
        <fullName evidence="1">Uncharacterized protein</fullName>
    </submittedName>
</protein>
<reference evidence="1 2" key="1">
    <citation type="submission" date="2016-10" db="EMBL/GenBank/DDBJ databases">
        <title>The whole genome sequencing and assembly of Bacillus simplex DSM 1321 strain.</title>
        <authorList>
            <person name="Park M.-K."/>
            <person name="Lee Y.-J."/>
            <person name="Yi H."/>
            <person name="Bahn Y.-S."/>
            <person name="Kim J.F."/>
            <person name="Lee D.-W."/>
        </authorList>
    </citation>
    <scope>NUCLEOTIDE SEQUENCE [LARGE SCALE GENOMIC DNA]</scope>
    <source>
        <strain evidence="1 2">DSM 1321</strain>
    </source>
</reference>
<sequence>MEREINSFEVAVGAAAVSIFKIGKEIRGEVIEDIIVHDGVVKLYNRKDELITEIIDTVLRGNTGM</sequence>
<dbReference type="EMBL" id="CP017704">
    <property type="protein sequence ID" value="ASS93009.1"/>
    <property type="molecule type" value="Genomic_DNA"/>
</dbReference>
<dbReference type="RefSeq" id="WP_094246571.1">
    <property type="nucleotide sequence ID" value="NZ_BCVO01000016.1"/>
</dbReference>
<dbReference type="Proteomes" id="UP000214618">
    <property type="component" value="Chromosome"/>
</dbReference>
<name>A0A223ECN4_9BACI</name>
<evidence type="ECO:0000313" key="1">
    <source>
        <dbReference type="EMBL" id="ASS93009.1"/>
    </source>
</evidence>
<organism evidence="1 2">
    <name type="scientific">Peribacillus simplex NBRC 15720 = DSM 1321</name>
    <dbReference type="NCBI Taxonomy" id="1349754"/>
    <lineage>
        <taxon>Bacteria</taxon>
        <taxon>Bacillati</taxon>
        <taxon>Bacillota</taxon>
        <taxon>Bacilli</taxon>
        <taxon>Bacillales</taxon>
        <taxon>Bacillaceae</taxon>
        <taxon>Peribacillus</taxon>
    </lineage>
</organism>
<dbReference type="GeneID" id="56471679"/>
<proteinExistence type="predicted"/>
<dbReference type="OrthoDB" id="2936718at2"/>